<gene>
    <name evidence="1" type="ORF">RPERSI_LOCUS2625</name>
</gene>
<sequence length="363" mass="41465">MNSLDPNLLTQTLHNFFTHNAHLLPNYIPDSRKKYLSSYRVDKNGTAYWKFREVERDEEPEPQLNPSLSEATVKTNPVPTPPNLNPQPLNTNPIQSFIPDPTNLDPQIPPLTIPTTLPQLASNLKTLAPTNNETTQLITYTLIATAVRLKTAFETKSAEYKALLQEHLTRSKKHYQSVFDKEFHLDKKTKGAFADFIKKAKKRKFDPSKHSGTIICGPEEFTATKKKSPKSKNLFGAGEYRSGSIKFGGFCPSYNWYGKTNLSFDKVGIIDWPKYDFPQFVNTMAHEITHCLLADYDPREAGEHDKQQKLTGLFLHKDVDYRTLLADMSNQYGEENLPDQEYLVEEIALEYCRMVVKSLIESQ</sequence>
<protein>
    <submittedName>
        <fullName evidence="1">16530_t:CDS:1</fullName>
    </submittedName>
</protein>
<evidence type="ECO:0000313" key="2">
    <source>
        <dbReference type="Proteomes" id="UP000789920"/>
    </source>
</evidence>
<accession>A0ACA9LAB0</accession>
<comment type="caution">
    <text evidence="1">The sequence shown here is derived from an EMBL/GenBank/DDBJ whole genome shotgun (WGS) entry which is preliminary data.</text>
</comment>
<dbReference type="Proteomes" id="UP000789920">
    <property type="component" value="Unassembled WGS sequence"/>
</dbReference>
<name>A0ACA9LAB0_9GLOM</name>
<keyword evidence="2" id="KW-1185">Reference proteome</keyword>
<proteinExistence type="predicted"/>
<evidence type="ECO:0000313" key="1">
    <source>
        <dbReference type="EMBL" id="CAG8519335.1"/>
    </source>
</evidence>
<dbReference type="EMBL" id="CAJVQC010002939">
    <property type="protein sequence ID" value="CAG8519335.1"/>
    <property type="molecule type" value="Genomic_DNA"/>
</dbReference>
<reference evidence="1" key="1">
    <citation type="submission" date="2021-06" db="EMBL/GenBank/DDBJ databases">
        <authorList>
            <person name="Kallberg Y."/>
            <person name="Tangrot J."/>
            <person name="Rosling A."/>
        </authorList>
    </citation>
    <scope>NUCLEOTIDE SEQUENCE</scope>
    <source>
        <strain evidence="1">MA461A</strain>
    </source>
</reference>
<organism evidence="1 2">
    <name type="scientific">Racocetra persica</name>
    <dbReference type="NCBI Taxonomy" id="160502"/>
    <lineage>
        <taxon>Eukaryota</taxon>
        <taxon>Fungi</taxon>
        <taxon>Fungi incertae sedis</taxon>
        <taxon>Mucoromycota</taxon>
        <taxon>Glomeromycotina</taxon>
        <taxon>Glomeromycetes</taxon>
        <taxon>Diversisporales</taxon>
        <taxon>Gigasporaceae</taxon>
        <taxon>Racocetra</taxon>
    </lineage>
</organism>